<feature type="domain" description="Helicase ATP-binding" evidence="14">
    <location>
        <begin position="22"/>
        <end position="429"/>
    </location>
</feature>
<evidence type="ECO:0000256" key="3">
    <source>
        <dbReference type="ARBA" id="ARBA00008435"/>
    </source>
</evidence>
<dbReference type="GO" id="GO:0034085">
    <property type="term" value="P:establishment of sister chromatid cohesion"/>
    <property type="evidence" value="ECO:0007669"/>
    <property type="project" value="TreeGrafter"/>
</dbReference>
<sequence length="893" mass="94652">MPNGDPSQHMMGHPGAAAVLHRTDFPAFPHEPYSIQRDLMRSLYEALSKGGVGFFESPTGTGKTLCLISACLHWLEDSRAASATAPKAEEGAAVAGGPHMPDWMRGHAERLERDRQAHLLRAQMERLEVLRSARRQRGARPAAGAKTGPGGAPNDADEFILEEVEEGAASEPGASRKRPVLSDSESEEEGLGGPALQAETPEVPSKTQIIFCSRTHSQLSQFVGELRRTRFADSLSLVVLGSRGALCINDAVARLGSPAAVNEACAELQRRPAPRKKVGSGERTGGKGACPYLARSGAHAASLRDMVLAHPIDIEELAKLGELGIVSGQRRAVCPYYAARDALPEADIILAPYSALLLRETRDALGLQLKGNVVVVDEAHNLVDAVNDAHSATVTGRQAAACTAQMERYLAQYRSRLGMQACLALQQLLLVSRAVGRACAARPQGSQTGEAHARSLNAFVLEHGLEGVNIFQLLRYASETRLVQRVAGYWRSCEMENSGPGSNSVPGMEAGKPGGGGGGLGIEAAGQGPLHALLSLLRGLRSADKDGRIIVDPGGADGGSLRFVLVDAGRLFSSIVSEARSVILASGTLSPLGPLLTLFPGVPMDRLHRFSCGHVVGKERLLALALASGSSGTPLDFRFSRRGDPAVLRELGQVLLNVCRVTPGGTIAFFPSHHYMEEAVASWKASGQWTRLEACVPVLLEPRTAAEVDATLVAHAAACAPPPTFGALPSGPPPRRLGCLLLAVVGGRLAEGINFGDALGRAVVMVGLPYPNPADPELRERLRAMDAAAAAASTSLGIQGPALQPPPSRGHYQDLCMKGVNQCIGRAIRHSRDYAAVLLLDPRYAESFTKPLRPPLAKLPAWILPSLEVPQGGFGPAYTRLVRFFKAMQQTEG</sequence>
<dbReference type="Gene3D" id="3.40.50.300">
    <property type="entry name" value="P-loop containing nucleotide triphosphate hydrolases"/>
    <property type="match status" value="3"/>
</dbReference>
<keyword evidence="11" id="KW-0413">Isomerase</keyword>
<dbReference type="GO" id="GO:0005634">
    <property type="term" value="C:nucleus"/>
    <property type="evidence" value="ECO:0007669"/>
    <property type="project" value="UniProtKB-SubCell"/>
</dbReference>
<comment type="cofactor">
    <cofactor evidence="1">
        <name>[4Fe-4S] cluster</name>
        <dbReference type="ChEBI" id="CHEBI:49883"/>
    </cofactor>
</comment>
<dbReference type="CDD" id="cd18788">
    <property type="entry name" value="SF2_C_XPD"/>
    <property type="match status" value="1"/>
</dbReference>
<reference evidence="15" key="1">
    <citation type="submission" date="2015-08" db="EMBL/GenBank/DDBJ databases">
        <authorList>
            <person name="Babu N.S."/>
            <person name="Beckwith C.J."/>
            <person name="Beseler K.G."/>
            <person name="Brison A."/>
            <person name="Carone J.V."/>
            <person name="Caskin T.P."/>
            <person name="Diamond M."/>
            <person name="Durham M.E."/>
            <person name="Foxe J.M."/>
            <person name="Go M."/>
            <person name="Henderson B.A."/>
            <person name="Jones I.B."/>
            <person name="McGettigan J.A."/>
            <person name="Micheletti S.J."/>
            <person name="Nasrallah M.E."/>
            <person name="Ortiz D."/>
            <person name="Piller C.R."/>
            <person name="Privatt S.R."/>
            <person name="Schneider S.L."/>
            <person name="Sharp S."/>
            <person name="Smith T.C."/>
            <person name="Stanton J.D."/>
            <person name="Ullery H.E."/>
            <person name="Wilson R.J."/>
            <person name="Serrano M.G."/>
            <person name="Buck G."/>
            <person name="Lee V."/>
            <person name="Wang Y."/>
            <person name="Carvalho R."/>
            <person name="Voegtly L."/>
            <person name="Shi R."/>
            <person name="Duckworth R."/>
            <person name="Johnson A."/>
            <person name="Loviza R."/>
            <person name="Walstead R."/>
            <person name="Shah Z."/>
            <person name="Kiflezghi M."/>
            <person name="Wade K."/>
            <person name="Ball S.L."/>
            <person name="Bradley K.W."/>
            <person name="Asai D.J."/>
            <person name="Bowman C.A."/>
            <person name="Russell D.A."/>
            <person name="Pope W.H."/>
            <person name="Jacobs-Sera D."/>
            <person name="Hendrix R.W."/>
            <person name="Hatfull G.F."/>
        </authorList>
    </citation>
    <scope>NUCLEOTIDE SEQUENCE</scope>
</reference>
<gene>
    <name evidence="15" type="ORF">g.25812</name>
</gene>
<dbReference type="InterPro" id="IPR014013">
    <property type="entry name" value="Helic_SF1/SF2_ATP-bd_DinG/Rad3"/>
</dbReference>
<comment type="similarity">
    <text evidence="3">Belongs to the DEAD box helicase family. DEAH subfamily. DDX11/CHL1 sub-subfamily.</text>
</comment>
<keyword evidence="7" id="KW-0347">Helicase</keyword>
<dbReference type="GO" id="GO:0003677">
    <property type="term" value="F:DNA binding"/>
    <property type="evidence" value="ECO:0007669"/>
    <property type="project" value="InterPro"/>
</dbReference>
<dbReference type="NCBIfam" id="TIGR00604">
    <property type="entry name" value="rad3"/>
    <property type="match status" value="1"/>
</dbReference>
<evidence type="ECO:0000256" key="12">
    <source>
        <dbReference type="ARBA" id="ARBA00023242"/>
    </source>
</evidence>
<evidence type="ECO:0000256" key="5">
    <source>
        <dbReference type="ARBA" id="ARBA00022741"/>
    </source>
</evidence>
<keyword evidence="10" id="KW-0411">Iron-sulfur</keyword>
<evidence type="ECO:0000256" key="11">
    <source>
        <dbReference type="ARBA" id="ARBA00023235"/>
    </source>
</evidence>
<dbReference type="SMART" id="SM00491">
    <property type="entry name" value="HELICc2"/>
    <property type="match status" value="1"/>
</dbReference>
<name>A0A1D2A4K4_AUXPR</name>
<evidence type="ECO:0000256" key="1">
    <source>
        <dbReference type="ARBA" id="ARBA00001966"/>
    </source>
</evidence>
<keyword evidence="5" id="KW-0547">Nucleotide-binding</keyword>
<dbReference type="GO" id="GO:0016818">
    <property type="term" value="F:hydrolase activity, acting on acid anhydrides, in phosphorus-containing anhydrides"/>
    <property type="evidence" value="ECO:0007669"/>
    <property type="project" value="InterPro"/>
</dbReference>
<evidence type="ECO:0000256" key="2">
    <source>
        <dbReference type="ARBA" id="ARBA00004123"/>
    </source>
</evidence>
<evidence type="ECO:0000256" key="4">
    <source>
        <dbReference type="ARBA" id="ARBA00022723"/>
    </source>
</evidence>
<keyword evidence="8" id="KW-0067">ATP-binding</keyword>
<dbReference type="InterPro" id="IPR013020">
    <property type="entry name" value="Rad3/Chl1-like"/>
</dbReference>
<keyword evidence="4" id="KW-0479">Metal-binding</keyword>
<dbReference type="InterPro" id="IPR027417">
    <property type="entry name" value="P-loop_NTPase"/>
</dbReference>
<evidence type="ECO:0000256" key="13">
    <source>
        <dbReference type="SAM" id="MobiDB-lite"/>
    </source>
</evidence>
<keyword evidence="9" id="KW-0408">Iron</keyword>
<accession>A0A1D2A4K4</accession>
<dbReference type="GO" id="GO:0003678">
    <property type="term" value="F:DNA helicase activity"/>
    <property type="evidence" value="ECO:0007669"/>
    <property type="project" value="InterPro"/>
</dbReference>
<feature type="compositionally biased region" description="Acidic residues" evidence="13">
    <location>
        <begin position="155"/>
        <end position="168"/>
    </location>
</feature>
<dbReference type="GO" id="GO:0006139">
    <property type="term" value="P:nucleobase-containing compound metabolic process"/>
    <property type="evidence" value="ECO:0007669"/>
    <property type="project" value="InterPro"/>
</dbReference>
<dbReference type="PANTHER" id="PTHR11472:SF41">
    <property type="entry name" value="ATP-DEPENDENT DNA HELICASE DDX11-RELATED"/>
    <property type="match status" value="1"/>
</dbReference>
<dbReference type="GO" id="GO:0051536">
    <property type="term" value="F:iron-sulfur cluster binding"/>
    <property type="evidence" value="ECO:0007669"/>
    <property type="project" value="UniProtKB-KW"/>
</dbReference>
<protein>
    <recommendedName>
        <fullName evidence="14">Helicase ATP-binding domain-containing protein</fullName>
    </recommendedName>
</protein>
<evidence type="ECO:0000313" key="15">
    <source>
        <dbReference type="EMBL" id="JAT74139.1"/>
    </source>
</evidence>
<evidence type="ECO:0000256" key="6">
    <source>
        <dbReference type="ARBA" id="ARBA00022801"/>
    </source>
</evidence>
<comment type="subcellular location">
    <subcellularLocation>
        <location evidence="2">Nucleus</location>
    </subcellularLocation>
</comment>
<proteinExistence type="inferred from homology"/>
<evidence type="ECO:0000256" key="9">
    <source>
        <dbReference type="ARBA" id="ARBA00023004"/>
    </source>
</evidence>
<dbReference type="AlphaFoldDB" id="A0A1D2A4K4"/>
<dbReference type="SUPFAM" id="SSF52540">
    <property type="entry name" value="P-loop containing nucleoside triphosphate hydrolases"/>
    <property type="match status" value="1"/>
</dbReference>
<evidence type="ECO:0000256" key="8">
    <source>
        <dbReference type="ARBA" id="ARBA00022840"/>
    </source>
</evidence>
<dbReference type="InterPro" id="IPR010614">
    <property type="entry name" value="RAD3-like_helicase_DEAD"/>
</dbReference>
<dbReference type="InterPro" id="IPR045028">
    <property type="entry name" value="DinG/Rad3-like"/>
</dbReference>
<dbReference type="Pfam" id="PF06733">
    <property type="entry name" value="DEAD_2"/>
    <property type="match status" value="1"/>
</dbReference>
<keyword evidence="6" id="KW-0378">Hydrolase</keyword>
<dbReference type="PANTHER" id="PTHR11472">
    <property type="entry name" value="DNA REPAIR DEAD HELICASE RAD3/XP-D SUBFAMILY MEMBER"/>
    <property type="match status" value="1"/>
</dbReference>
<dbReference type="SMART" id="SM00488">
    <property type="entry name" value="DEXDc2"/>
    <property type="match status" value="1"/>
</dbReference>
<dbReference type="InterPro" id="IPR006555">
    <property type="entry name" value="ATP-dep_Helicase_C"/>
</dbReference>
<organism evidence="15">
    <name type="scientific">Auxenochlorella protothecoides</name>
    <name type="common">Green microalga</name>
    <name type="synonym">Chlorella protothecoides</name>
    <dbReference type="NCBI Taxonomy" id="3075"/>
    <lineage>
        <taxon>Eukaryota</taxon>
        <taxon>Viridiplantae</taxon>
        <taxon>Chlorophyta</taxon>
        <taxon>core chlorophytes</taxon>
        <taxon>Trebouxiophyceae</taxon>
        <taxon>Chlorellales</taxon>
        <taxon>Chlorellaceae</taxon>
        <taxon>Auxenochlorella</taxon>
    </lineage>
</organism>
<dbReference type="InterPro" id="IPR006554">
    <property type="entry name" value="Helicase-like_DEXD_c2"/>
</dbReference>
<dbReference type="EMBL" id="GDKF01004483">
    <property type="protein sequence ID" value="JAT74139.1"/>
    <property type="molecule type" value="Transcribed_RNA"/>
</dbReference>
<dbReference type="GO" id="GO:0046872">
    <property type="term" value="F:metal ion binding"/>
    <property type="evidence" value="ECO:0007669"/>
    <property type="project" value="UniProtKB-KW"/>
</dbReference>
<evidence type="ECO:0000256" key="10">
    <source>
        <dbReference type="ARBA" id="ARBA00023014"/>
    </source>
</evidence>
<dbReference type="GO" id="GO:0005524">
    <property type="term" value="F:ATP binding"/>
    <property type="evidence" value="ECO:0007669"/>
    <property type="project" value="UniProtKB-KW"/>
</dbReference>
<keyword evidence="12" id="KW-0539">Nucleus</keyword>
<evidence type="ECO:0000256" key="7">
    <source>
        <dbReference type="ARBA" id="ARBA00022806"/>
    </source>
</evidence>
<dbReference type="Pfam" id="PF13307">
    <property type="entry name" value="Helicase_C_2"/>
    <property type="match status" value="1"/>
</dbReference>
<feature type="region of interest" description="Disordered" evidence="13">
    <location>
        <begin position="132"/>
        <end position="203"/>
    </location>
</feature>
<dbReference type="PROSITE" id="PS51193">
    <property type="entry name" value="HELICASE_ATP_BIND_2"/>
    <property type="match status" value="1"/>
</dbReference>
<evidence type="ECO:0000259" key="14">
    <source>
        <dbReference type="PROSITE" id="PS51193"/>
    </source>
</evidence>